<dbReference type="Pfam" id="PF02911">
    <property type="entry name" value="Formyl_trans_C"/>
    <property type="match status" value="1"/>
</dbReference>
<dbReference type="SUPFAM" id="SSF53328">
    <property type="entry name" value="Formyltransferase"/>
    <property type="match status" value="1"/>
</dbReference>
<dbReference type="InterPro" id="IPR011034">
    <property type="entry name" value="Formyl_transferase-like_C_sf"/>
</dbReference>
<organism evidence="7 8">
    <name type="scientific">Candidatus Roizmanbacteria bacterium GW2011_GWC2_37_13</name>
    <dbReference type="NCBI Taxonomy" id="1618486"/>
    <lineage>
        <taxon>Bacteria</taxon>
        <taxon>Candidatus Roizmaniibacteriota</taxon>
    </lineage>
</organism>
<dbReference type="GO" id="GO:0004479">
    <property type="term" value="F:methionyl-tRNA formyltransferase activity"/>
    <property type="evidence" value="ECO:0007669"/>
    <property type="project" value="UniProtKB-EC"/>
</dbReference>
<keyword evidence="4" id="KW-0648">Protein biosynthesis</keyword>
<dbReference type="PROSITE" id="PS00373">
    <property type="entry name" value="GART"/>
    <property type="match status" value="1"/>
</dbReference>
<dbReference type="InterPro" id="IPR005793">
    <property type="entry name" value="Formyl_trans_C"/>
</dbReference>
<dbReference type="PANTHER" id="PTHR11138">
    <property type="entry name" value="METHIONYL-TRNA FORMYLTRANSFERASE"/>
    <property type="match status" value="1"/>
</dbReference>
<dbReference type="Gene3D" id="3.40.50.12230">
    <property type="match status" value="1"/>
</dbReference>
<dbReference type="Pfam" id="PF00551">
    <property type="entry name" value="Formyl_trans_N"/>
    <property type="match status" value="1"/>
</dbReference>
<dbReference type="PATRIC" id="fig|1618486.3.peg.888"/>
<dbReference type="GO" id="GO:0005829">
    <property type="term" value="C:cytosol"/>
    <property type="evidence" value="ECO:0007669"/>
    <property type="project" value="TreeGrafter"/>
</dbReference>
<evidence type="ECO:0000256" key="2">
    <source>
        <dbReference type="ARBA" id="ARBA00012261"/>
    </source>
</evidence>
<feature type="domain" description="Formyl transferase N-terminal" evidence="5">
    <location>
        <begin position="14"/>
        <end position="177"/>
    </location>
</feature>
<dbReference type="PANTHER" id="PTHR11138:SF5">
    <property type="entry name" value="METHIONYL-TRNA FORMYLTRANSFERASE, MITOCHONDRIAL"/>
    <property type="match status" value="1"/>
</dbReference>
<sequence length="292" mass="33359">MKKITLAYFGSPDFSAKFLEKLLIDISIKRLIEVKLVITQPDRPVGRKQILTPTPVKQVALKYGLKVLEIGNFLGKLDQLEIRNLDLCLIYFYGQIIPKDILLLPKYGFWNIHFSLLPKYRGPAPAVWSLINGDTKTGVSLVQTDEKLDHGDLIAQKEVGINPQETKIALEERLDNISYDLFKKEAKNLLDGKINLTPQNHELSTYAGFPTKQDGYIEISNFKFQISNSPKKLFNLFRGLYPWPGIWTILPNGKRLKITNMELGKIKRVQLEGKTEVDFETFNKAYKVFGNS</sequence>
<dbReference type="EC" id="2.1.2.9" evidence="2"/>
<dbReference type="InterPro" id="IPR001555">
    <property type="entry name" value="GART_AS"/>
</dbReference>
<accession>A0A0G0G4B0</accession>
<feature type="domain" description="Formyl transferase C-terminal" evidence="6">
    <location>
        <begin position="228"/>
        <end position="264"/>
    </location>
</feature>
<reference evidence="7 8" key="1">
    <citation type="journal article" date="2015" name="Nature">
        <title>rRNA introns, odd ribosomes, and small enigmatic genomes across a large radiation of phyla.</title>
        <authorList>
            <person name="Brown C.T."/>
            <person name="Hug L.A."/>
            <person name="Thomas B.C."/>
            <person name="Sharon I."/>
            <person name="Castelle C.J."/>
            <person name="Singh A."/>
            <person name="Wilkins M.J."/>
            <person name="Williams K.H."/>
            <person name="Banfield J.F."/>
        </authorList>
    </citation>
    <scope>NUCLEOTIDE SEQUENCE [LARGE SCALE GENOMIC DNA]</scope>
</reference>
<evidence type="ECO:0000313" key="7">
    <source>
        <dbReference type="EMBL" id="KKQ24882.1"/>
    </source>
</evidence>
<evidence type="ECO:0000259" key="5">
    <source>
        <dbReference type="Pfam" id="PF00551"/>
    </source>
</evidence>
<proteinExistence type="inferred from homology"/>
<dbReference type="EMBL" id="LBSV01000013">
    <property type="protein sequence ID" value="KKQ24882.1"/>
    <property type="molecule type" value="Genomic_DNA"/>
</dbReference>
<dbReference type="InterPro" id="IPR002376">
    <property type="entry name" value="Formyl_transf_N"/>
</dbReference>
<evidence type="ECO:0000313" key="8">
    <source>
        <dbReference type="Proteomes" id="UP000034917"/>
    </source>
</evidence>
<dbReference type="AlphaFoldDB" id="A0A0G0G4B0"/>
<comment type="similarity">
    <text evidence="1">Belongs to the Fmt family.</text>
</comment>
<keyword evidence="3 7" id="KW-0808">Transferase</keyword>
<dbReference type="SUPFAM" id="SSF50486">
    <property type="entry name" value="FMT C-terminal domain-like"/>
    <property type="match status" value="1"/>
</dbReference>
<evidence type="ECO:0000256" key="3">
    <source>
        <dbReference type="ARBA" id="ARBA00022679"/>
    </source>
</evidence>
<dbReference type="CDD" id="cd08646">
    <property type="entry name" value="FMT_core_Met-tRNA-FMT_N"/>
    <property type="match status" value="1"/>
</dbReference>
<gene>
    <name evidence="7" type="ORF">US40_C0013G0014</name>
</gene>
<comment type="caution">
    <text evidence="7">The sequence shown here is derived from an EMBL/GenBank/DDBJ whole genome shotgun (WGS) entry which is preliminary data.</text>
</comment>
<dbReference type="Proteomes" id="UP000034917">
    <property type="component" value="Unassembled WGS sequence"/>
</dbReference>
<dbReference type="InterPro" id="IPR041711">
    <property type="entry name" value="Met-tRNA-FMT_N"/>
</dbReference>
<evidence type="ECO:0000256" key="4">
    <source>
        <dbReference type="ARBA" id="ARBA00022917"/>
    </source>
</evidence>
<evidence type="ECO:0000259" key="6">
    <source>
        <dbReference type="Pfam" id="PF02911"/>
    </source>
</evidence>
<evidence type="ECO:0000256" key="1">
    <source>
        <dbReference type="ARBA" id="ARBA00010699"/>
    </source>
</evidence>
<name>A0A0G0G4B0_9BACT</name>
<dbReference type="InterPro" id="IPR036477">
    <property type="entry name" value="Formyl_transf_N_sf"/>
</dbReference>
<protein>
    <recommendedName>
        <fullName evidence="2">methionyl-tRNA formyltransferase</fullName>
        <ecNumber evidence="2">2.1.2.9</ecNumber>
    </recommendedName>
</protein>